<dbReference type="InterPro" id="IPR051999">
    <property type="entry name" value="Mediator_complex_subunit_1"/>
</dbReference>
<sequence length="79" mass="8778">MPGDKKMFLALQSLEMDLAKMAAMYWQLTNASILDKILQGTVGYLTPRSGGHVMNLKYYITPYDLFDDVTGASITLNEG</sequence>
<evidence type="ECO:0000313" key="1">
    <source>
        <dbReference type="EMBL" id="PIO36193.1"/>
    </source>
</evidence>
<dbReference type="PANTHER" id="PTHR12881:SF14">
    <property type="entry name" value="MEDIATOR OF RNA POLYMERASE II TRANSCRIPTION SUBUNIT 1"/>
    <property type="match status" value="1"/>
</dbReference>
<dbReference type="GO" id="GO:0003712">
    <property type="term" value="F:transcription coregulator activity"/>
    <property type="evidence" value="ECO:0007669"/>
    <property type="project" value="TreeGrafter"/>
</dbReference>
<name>A0A2G9S9S9_AQUCT</name>
<evidence type="ECO:0000313" key="2">
    <source>
        <dbReference type="Proteomes" id="UP000228934"/>
    </source>
</evidence>
<dbReference type="GO" id="GO:0016592">
    <property type="term" value="C:mediator complex"/>
    <property type="evidence" value="ECO:0007669"/>
    <property type="project" value="TreeGrafter"/>
</dbReference>
<dbReference type="GO" id="GO:0097067">
    <property type="term" value="P:cellular response to thyroid hormone stimulus"/>
    <property type="evidence" value="ECO:0007669"/>
    <property type="project" value="TreeGrafter"/>
</dbReference>
<dbReference type="GO" id="GO:0006357">
    <property type="term" value="P:regulation of transcription by RNA polymerase II"/>
    <property type="evidence" value="ECO:0007669"/>
    <property type="project" value="TreeGrafter"/>
</dbReference>
<dbReference type="GO" id="GO:0042809">
    <property type="term" value="F:nuclear vitamin D receptor binding"/>
    <property type="evidence" value="ECO:0007669"/>
    <property type="project" value="TreeGrafter"/>
</dbReference>
<gene>
    <name evidence="1" type="ORF">AB205_0098300</name>
</gene>
<protein>
    <submittedName>
        <fullName evidence="1">Uncharacterized protein</fullName>
    </submittedName>
</protein>
<dbReference type="OrthoDB" id="2281547at2759"/>
<dbReference type="PANTHER" id="PTHR12881">
    <property type="entry name" value="MEDIATOR OF RNA POLYMERASE II TRANSCRIPTION SUBUNIT 1"/>
    <property type="match status" value="1"/>
</dbReference>
<proteinExistence type="predicted"/>
<keyword evidence="2" id="KW-1185">Reference proteome</keyword>
<accession>A0A2G9S9S9</accession>
<dbReference type="Proteomes" id="UP000228934">
    <property type="component" value="Unassembled WGS sequence"/>
</dbReference>
<dbReference type="GO" id="GO:0042974">
    <property type="term" value="F:nuclear retinoic acid receptor binding"/>
    <property type="evidence" value="ECO:0007669"/>
    <property type="project" value="TreeGrafter"/>
</dbReference>
<reference evidence="2" key="1">
    <citation type="journal article" date="2017" name="Nat. Commun.">
        <title>The North American bullfrog draft genome provides insight into hormonal regulation of long noncoding RNA.</title>
        <authorList>
            <person name="Hammond S.A."/>
            <person name="Warren R.L."/>
            <person name="Vandervalk B.P."/>
            <person name="Kucuk E."/>
            <person name="Khan H."/>
            <person name="Gibb E.A."/>
            <person name="Pandoh P."/>
            <person name="Kirk H."/>
            <person name="Zhao Y."/>
            <person name="Jones M."/>
            <person name="Mungall A.J."/>
            <person name="Coope R."/>
            <person name="Pleasance S."/>
            <person name="Moore R.A."/>
            <person name="Holt R.A."/>
            <person name="Round J.M."/>
            <person name="Ohora S."/>
            <person name="Walle B.V."/>
            <person name="Veldhoen N."/>
            <person name="Helbing C.C."/>
            <person name="Birol I."/>
        </authorList>
    </citation>
    <scope>NUCLEOTIDE SEQUENCE [LARGE SCALE GENOMIC DNA]</scope>
</reference>
<feature type="non-terminal residue" evidence="1">
    <location>
        <position position="79"/>
    </location>
</feature>
<organism evidence="1 2">
    <name type="scientific">Aquarana catesbeiana</name>
    <name type="common">American bullfrog</name>
    <name type="synonym">Rana catesbeiana</name>
    <dbReference type="NCBI Taxonomy" id="8400"/>
    <lineage>
        <taxon>Eukaryota</taxon>
        <taxon>Metazoa</taxon>
        <taxon>Chordata</taxon>
        <taxon>Craniata</taxon>
        <taxon>Vertebrata</taxon>
        <taxon>Euteleostomi</taxon>
        <taxon>Amphibia</taxon>
        <taxon>Batrachia</taxon>
        <taxon>Anura</taxon>
        <taxon>Neobatrachia</taxon>
        <taxon>Ranoidea</taxon>
        <taxon>Ranidae</taxon>
        <taxon>Aquarana</taxon>
    </lineage>
</organism>
<dbReference type="AlphaFoldDB" id="A0A2G9S9S9"/>
<dbReference type="GO" id="GO:0046966">
    <property type="term" value="F:nuclear thyroid hormone receptor binding"/>
    <property type="evidence" value="ECO:0007669"/>
    <property type="project" value="TreeGrafter"/>
</dbReference>
<dbReference type="EMBL" id="KV925314">
    <property type="protein sequence ID" value="PIO36193.1"/>
    <property type="molecule type" value="Genomic_DNA"/>
</dbReference>